<dbReference type="EMBL" id="BARS01000346">
    <property type="protein sequence ID" value="GAF75927.1"/>
    <property type="molecule type" value="Genomic_DNA"/>
</dbReference>
<feature type="non-terminal residue" evidence="1">
    <location>
        <position position="1"/>
    </location>
</feature>
<reference evidence="1" key="1">
    <citation type="journal article" date="2014" name="Front. Microbiol.">
        <title>High frequency of phylogenetically diverse reductive dehalogenase-homologous genes in deep subseafloor sedimentary metagenomes.</title>
        <authorList>
            <person name="Kawai M."/>
            <person name="Futagami T."/>
            <person name="Toyoda A."/>
            <person name="Takaki Y."/>
            <person name="Nishi S."/>
            <person name="Hori S."/>
            <person name="Arai W."/>
            <person name="Tsubouchi T."/>
            <person name="Morono Y."/>
            <person name="Uchiyama I."/>
            <person name="Ito T."/>
            <person name="Fujiyama A."/>
            <person name="Inagaki F."/>
            <person name="Takami H."/>
        </authorList>
    </citation>
    <scope>NUCLEOTIDE SEQUENCE</scope>
    <source>
        <strain evidence="1">Expedition CK06-06</strain>
    </source>
</reference>
<gene>
    <name evidence="1" type="ORF">S01H1_00890</name>
</gene>
<organism evidence="1">
    <name type="scientific">marine sediment metagenome</name>
    <dbReference type="NCBI Taxonomy" id="412755"/>
    <lineage>
        <taxon>unclassified sequences</taxon>
        <taxon>metagenomes</taxon>
        <taxon>ecological metagenomes</taxon>
    </lineage>
</organism>
<evidence type="ECO:0008006" key="2">
    <source>
        <dbReference type="Google" id="ProtNLM"/>
    </source>
</evidence>
<dbReference type="Gene3D" id="3.90.550.10">
    <property type="entry name" value="Spore Coat Polysaccharide Biosynthesis Protein SpsA, Chain A"/>
    <property type="match status" value="1"/>
</dbReference>
<dbReference type="InterPro" id="IPR029044">
    <property type="entry name" value="Nucleotide-diphossugar_trans"/>
</dbReference>
<protein>
    <recommendedName>
        <fullName evidence="2">Glycosyl transferase</fullName>
    </recommendedName>
</protein>
<name>X0SJ48_9ZZZZ</name>
<proteinExistence type="predicted"/>
<accession>X0SJ48</accession>
<dbReference type="AlphaFoldDB" id="X0SJ48"/>
<comment type="caution">
    <text evidence="1">The sequence shown here is derived from an EMBL/GenBank/DDBJ whole genome shotgun (WGS) entry which is preliminary data.</text>
</comment>
<evidence type="ECO:0000313" key="1">
    <source>
        <dbReference type="EMBL" id="GAF75927.1"/>
    </source>
</evidence>
<dbReference type="SUPFAM" id="SSF53448">
    <property type="entry name" value="Nucleotide-diphospho-sugar transferases"/>
    <property type="match status" value="1"/>
</dbReference>
<sequence length="201" mass="22899">SLEKLLGPMPLLNYLDSFRYPLAGEFSMISDLARINRIPGDWGIEIETLSEVYRNCSHMRICQVELCETYEHKHQPLSADSPKTGLMKMSIDIAKAIFRNLAIEGATVSDGLLKTLIVTYLRTAQDSIKRYNDDAALNGLLFDRHQENKLVEAFTKAIQIAGEEFQEDPRYSPLIPNWNRVTSAIPDFLEQLYDTVEKENS</sequence>